<evidence type="ECO:0000256" key="2">
    <source>
        <dbReference type="ARBA" id="ARBA00022723"/>
    </source>
</evidence>
<dbReference type="RefSeq" id="WP_053222626.1">
    <property type="nucleotide sequence ID" value="NZ_JSVA01000006.1"/>
</dbReference>
<evidence type="ECO:0000256" key="6">
    <source>
        <dbReference type="ARBA" id="ARBA00023180"/>
    </source>
</evidence>
<keyword evidence="4" id="KW-0378">Hydrolase</keyword>
<keyword evidence="3" id="KW-0255">Endonuclease</keyword>
<dbReference type="GO" id="GO:0003676">
    <property type="term" value="F:nucleic acid binding"/>
    <property type="evidence" value="ECO:0007669"/>
    <property type="project" value="InterPro"/>
</dbReference>
<keyword evidence="2" id="KW-0479">Metal-binding</keyword>
<keyword evidence="5" id="KW-1015">Disulfide bond</keyword>
<dbReference type="Proteomes" id="UP000036908">
    <property type="component" value="Unassembled WGS sequence"/>
</dbReference>
<name>A0A0L8AMV2_9BACT</name>
<evidence type="ECO:0000313" key="7">
    <source>
        <dbReference type="EMBL" id="KOF03674.1"/>
    </source>
</evidence>
<protein>
    <submittedName>
        <fullName evidence="7">S1/P1 Nuclease</fullName>
    </submittedName>
</protein>
<dbReference type="OrthoDB" id="267579at2"/>
<reference evidence="8" key="1">
    <citation type="submission" date="2014-11" db="EMBL/GenBank/DDBJ databases">
        <title>Genome sequencing of Roseivirga sp. D-25.</title>
        <authorList>
            <person name="Selvaratnam C."/>
            <person name="Thevarajoo S."/>
            <person name="Goh K.M."/>
            <person name="Eee R."/>
            <person name="Chan K.-G."/>
            <person name="Chong C.S."/>
        </authorList>
    </citation>
    <scope>NUCLEOTIDE SEQUENCE [LARGE SCALE GENOMIC DNA]</scope>
    <source>
        <strain evidence="8">D-25</strain>
    </source>
</reference>
<dbReference type="Pfam" id="PF02265">
    <property type="entry name" value="S1-P1_nuclease"/>
    <property type="match status" value="1"/>
</dbReference>
<keyword evidence="6" id="KW-0325">Glycoprotein</keyword>
<dbReference type="GO" id="GO:0046872">
    <property type="term" value="F:metal ion binding"/>
    <property type="evidence" value="ECO:0007669"/>
    <property type="project" value="UniProtKB-KW"/>
</dbReference>
<dbReference type="InterPro" id="IPR008947">
    <property type="entry name" value="PLipase_C/P1_nuclease_dom_sf"/>
</dbReference>
<dbReference type="GO" id="GO:0004519">
    <property type="term" value="F:endonuclease activity"/>
    <property type="evidence" value="ECO:0007669"/>
    <property type="project" value="UniProtKB-KW"/>
</dbReference>
<accession>A0A0L8AMV2</accession>
<dbReference type="EMBL" id="JSVA01000006">
    <property type="protein sequence ID" value="KOF03674.1"/>
    <property type="molecule type" value="Genomic_DNA"/>
</dbReference>
<dbReference type="Gene3D" id="1.10.575.10">
    <property type="entry name" value="P1 Nuclease"/>
    <property type="match status" value="1"/>
</dbReference>
<dbReference type="PATRIC" id="fig|1566026.4.peg.2847"/>
<evidence type="ECO:0000313" key="8">
    <source>
        <dbReference type="Proteomes" id="UP000036908"/>
    </source>
</evidence>
<dbReference type="PANTHER" id="PTHR33146:SF26">
    <property type="entry name" value="ENDONUCLEASE 4"/>
    <property type="match status" value="1"/>
</dbReference>
<proteinExistence type="predicted"/>
<dbReference type="CDD" id="cd11010">
    <property type="entry name" value="S1-P1_nuclease"/>
    <property type="match status" value="1"/>
</dbReference>
<comment type="caution">
    <text evidence="7">The sequence shown here is derived from an EMBL/GenBank/DDBJ whole genome shotgun (WGS) entry which is preliminary data.</text>
</comment>
<evidence type="ECO:0000256" key="4">
    <source>
        <dbReference type="ARBA" id="ARBA00022801"/>
    </source>
</evidence>
<dbReference type="InterPro" id="IPR003154">
    <property type="entry name" value="S1/P1nuclease"/>
</dbReference>
<evidence type="ECO:0000256" key="5">
    <source>
        <dbReference type="ARBA" id="ARBA00023157"/>
    </source>
</evidence>
<dbReference type="AlphaFoldDB" id="A0A0L8AMV2"/>
<evidence type="ECO:0000256" key="3">
    <source>
        <dbReference type="ARBA" id="ARBA00022759"/>
    </source>
</evidence>
<dbReference type="GO" id="GO:0016788">
    <property type="term" value="F:hydrolase activity, acting on ester bonds"/>
    <property type="evidence" value="ECO:0007669"/>
    <property type="project" value="InterPro"/>
</dbReference>
<organism evidence="7 8">
    <name type="scientific">Roseivirga seohaensis subsp. aquiponti</name>
    <dbReference type="NCBI Taxonomy" id="1566026"/>
    <lineage>
        <taxon>Bacteria</taxon>
        <taxon>Pseudomonadati</taxon>
        <taxon>Bacteroidota</taxon>
        <taxon>Cytophagia</taxon>
        <taxon>Cytophagales</taxon>
        <taxon>Roseivirgaceae</taxon>
        <taxon>Roseivirga</taxon>
    </lineage>
</organism>
<keyword evidence="1" id="KW-0540">Nuclease</keyword>
<keyword evidence="8" id="KW-1185">Reference proteome</keyword>
<dbReference type="PANTHER" id="PTHR33146">
    <property type="entry name" value="ENDONUCLEASE 4"/>
    <property type="match status" value="1"/>
</dbReference>
<dbReference type="GO" id="GO:0006308">
    <property type="term" value="P:DNA catabolic process"/>
    <property type="evidence" value="ECO:0007669"/>
    <property type="project" value="InterPro"/>
</dbReference>
<evidence type="ECO:0000256" key="1">
    <source>
        <dbReference type="ARBA" id="ARBA00022722"/>
    </source>
</evidence>
<sequence>MKKILLLATLFIFSSHTLKDETVFWGQIGHRAVGHIADGMLTKKAQKHVKRVLGNETLAVVSTWMDDIKSDRSYSYANPWHYCTIPDGMTYETAPTQEGGDVVWAIEKIIRELKAGGLTPEQEATNLKFLVHLVGDIHQPMHVGNGEDRGGNDTKVEWFGSSTNLHSVWDSRMIEGKQYSYTEFADVVNHPTKEQVKEWQAATVRDWAMESMSYRDKIYDIPENGRLSYEYSYKYFDILELRIAQAGVRLAGIINDIYK</sequence>
<dbReference type="SUPFAM" id="SSF48537">
    <property type="entry name" value="Phospholipase C/P1 nuclease"/>
    <property type="match status" value="1"/>
</dbReference>
<gene>
    <name evidence="7" type="ORF">OB69_05115</name>
</gene>